<evidence type="ECO:0000313" key="2">
    <source>
        <dbReference type="EMBL" id="KAJ1153514.1"/>
    </source>
</evidence>
<name>A0AAV7RQR5_PLEWA</name>
<feature type="compositionally biased region" description="Low complexity" evidence="1">
    <location>
        <begin position="85"/>
        <end position="99"/>
    </location>
</feature>
<proteinExistence type="predicted"/>
<gene>
    <name evidence="2" type="ORF">NDU88_006273</name>
</gene>
<comment type="caution">
    <text evidence="2">The sequence shown here is derived from an EMBL/GenBank/DDBJ whole genome shotgun (WGS) entry which is preliminary data.</text>
</comment>
<dbReference type="EMBL" id="JANPWB010000009">
    <property type="protein sequence ID" value="KAJ1153514.1"/>
    <property type="molecule type" value="Genomic_DNA"/>
</dbReference>
<sequence>MEASSAAPGRPPAIGGPRPPNTPSRPRGRQPSGRAATSPAAQPRSRPRPTKRFSGVKGGPWHNTTAEQAPRHVSMSAAPGALQDSPGAARSGSASGVAGETAPRGVRLPLLRCRSASAHCSKGVTPISGAPPTASLLGQRRPGRVNKEFGPLPEQSLTECRPSCWLASSAPRDPSDLVVFHQAAMPRGCVDAESRNQR</sequence>
<protein>
    <submittedName>
        <fullName evidence="2">Uncharacterized protein</fullName>
    </submittedName>
</protein>
<dbReference type="AlphaFoldDB" id="A0AAV7RQR5"/>
<accession>A0AAV7RQR5</accession>
<dbReference type="Proteomes" id="UP001066276">
    <property type="component" value="Chromosome 5"/>
</dbReference>
<evidence type="ECO:0000313" key="3">
    <source>
        <dbReference type="Proteomes" id="UP001066276"/>
    </source>
</evidence>
<evidence type="ECO:0000256" key="1">
    <source>
        <dbReference type="SAM" id="MobiDB-lite"/>
    </source>
</evidence>
<keyword evidence="3" id="KW-1185">Reference proteome</keyword>
<organism evidence="2 3">
    <name type="scientific">Pleurodeles waltl</name>
    <name type="common">Iberian ribbed newt</name>
    <dbReference type="NCBI Taxonomy" id="8319"/>
    <lineage>
        <taxon>Eukaryota</taxon>
        <taxon>Metazoa</taxon>
        <taxon>Chordata</taxon>
        <taxon>Craniata</taxon>
        <taxon>Vertebrata</taxon>
        <taxon>Euteleostomi</taxon>
        <taxon>Amphibia</taxon>
        <taxon>Batrachia</taxon>
        <taxon>Caudata</taxon>
        <taxon>Salamandroidea</taxon>
        <taxon>Salamandridae</taxon>
        <taxon>Pleurodelinae</taxon>
        <taxon>Pleurodeles</taxon>
    </lineage>
</organism>
<feature type="compositionally biased region" description="Low complexity" evidence="1">
    <location>
        <begin position="1"/>
        <end position="16"/>
    </location>
</feature>
<reference evidence="2" key="1">
    <citation type="journal article" date="2022" name="bioRxiv">
        <title>Sequencing and chromosome-scale assembly of the giantPleurodeles waltlgenome.</title>
        <authorList>
            <person name="Brown T."/>
            <person name="Elewa A."/>
            <person name="Iarovenko S."/>
            <person name="Subramanian E."/>
            <person name="Araus A.J."/>
            <person name="Petzold A."/>
            <person name="Susuki M."/>
            <person name="Suzuki K.-i.T."/>
            <person name="Hayashi T."/>
            <person name="Toyoda A."/>
            <person name="Oliveira C."/>
            <person name="Osipova E."/>
            <person name="Leigh N.D."/>
            <person name="Simon A."/>
            <person name="Yun M.H."/>
        </authorList>
    </citation>
    <scope>NUCLEOTIDE SEQUENCE</scope>
    <source>
        <strain evidence="2">20211129_DDA</strain>
        <tissue evidence="2">Liver</tissue>
    </source>
</reference>
<feature type="region of interest" description="Disordered" evidence="1">
    <location>
        <begin position="120"/>
        <end position="154"/>
    </location>
</feature>
<feature type="region of interest" description="Disordered" evidence="1">
    <location>
        <begin position="1"/>
        <end position="105"/>
    </location>
</feature>
<feature type="compositionally biased region" description="Low complexity" evidence="1">
    <location>
        <begin position="29"/>
        <end position="44"/>
    </location>
</feature>